<keyword evidence="1" id="KW-0812">Transmembrane</keyword>
<dbReference type="InterPro" id="IPR029787">
    <property type="entry name" value="Nucleotide_cyclase"/>
</dbReference>
<dbReference type="Pfam" id="PF00990">
    <property type="entry name" value="GGDEF"/>
    <property type="match status" value="1"/>
</dbReference>
<keyword evidence="1" id="KW-1133">Transmembrane helix</keyword>
<feature type="domain" description="GGDEF" evidence="2">
    <location>
        <begin position="477"/>
        <end position="610"/>
    </location>
</feature>
<dbReference type="SMART" id="SM00267">
    <property type="entry name" value="GGDEF"/>
    <property type="match status" value="1"/>
</dbReference>
<feature type="transmembrane region" description="Helical" evidence="1">
    <location>
        <begin position="282"/>
        <end position="310"/>
    </location>
</feature>
<dbReference type="PROSITE" id="PS50887">
    <property type="entry name" value="GGDEF"/>
    <property type="match status" value="1"/>
</dbReference>
<dbReference type="Gene3D" id="3.30.450.20">
    <property type="entry name" value="PAS domain"/>
    <property type="match status" value="2"/>
</dbReference>
<dbReference type="Proteomes" id="UP000237749">
    <property type="component" value="Unassembled WGS sequence"/>
</dbReference>
<evidence type="ECO:0000313" key="3">
    <source>
        <dbReference type="EMBL" id="PPK82557.1"/>
    </source>
</evidence>
<dbReference type="InterPro" id="IPR043128">
    <property type="entry name" value="Rev_trsase/Diguanyl_cyclase"/>
</dbReference>
<comment type="caution">
    <text evidence="3">The sequence shown here is derived from an EMBL/GenBank/DDBJ whole genome shotgun (WGS) entry which is preliminary data.</text>
</comment>
<protein>
    <submittedName>
        <fullName evidence="3">Diguanylate cyclase (GGDEF)-like protein</fullName>
    </submittedName>
</protein>
<dbReference type="SUPFAM" id="SSF55785">
    <property type="entry name" value="PYP-like sensor domain (PAS domain)"/>
    <property type="match status" value="1"/>
</dbReference>
<reference evidence="3 4" key="1">
    <citation type="submission" date="2018-02" db="EMBL/GenBank/DDBJ databases">
        <title>Genomic Encyclopedia of Archaeal and Bacterial Type Strains, Phase II (KMG-II): from individual species to whole genera.</title>
        <authorList>
            <person name="Goeker M."/>
        </authorList>
    </citation>
    <scope>NUCLEOTIDE SEQUENCE [LARGE SCALE GENOMIC DNA]</scope>
    <source>
        <strain evidence="3 4">DSM 3808</strain>
    </source>
</reference>
<dbReference type="InterPro" id="IPR035965">
    <property type="entry name" value="PAS-like_dom_sf"/>
</dbReference>
<evidence type="ECO:0000259" key="2">
    <source>
        <dbReference type="PROSITE" id="PS50887"/>
    </source>
</evidence>
<keyword evidence="1" id="KW-0472">Membrane</keyword>
<dbReference type="Gene3D" id="3.30.70.270">
    <property type="match status" value="1"/>
</dbReference>
<dbReference type="PANTHER" id="PTHR44757">
    <property type="entry name" value="DIGUANYLATE CYCLASE DGCP"/>
    <property type="match status" value="1"/>
</dbReference>
<evidence type="ECO:0000256" key="1">
    <source>
        <dbReference type="SAM" id="Phobius"/>
    </source>
</evidence>
<accession>A0A2S6HX54</accession>
<dbReference type="CDD" id="cd01949">
    <property type="entry name" value="GGDEF"/>
    <property type="match status" value="1"/>
</dbReference>
<dbReference type="InterPro" id="IPR000160">
    <property type="entry name" value="GGDEF_dom"/>
</dbReference>
<dbReference type="PANTHER" id="PTHR44757:SF2">
    <property type="entry name" value="BIOFILM ARCHITECTURE MAINTENANCE PROTEIN MBAA"/>
    <property type="match status" value="1"/>
</dbReference>
<dbReference type="SUPFAM" id="SSF55073">
    <property type="entry name" value="Nucleotide cyclase"/>
    <property type="match status" value="1"/>
</dbReference>
<proteinExistence type="predicted"/>
<dbReference type="NCBIfam" id="TIGR00254">
    <property type="entry name" value="GGDEF"/>
    <property type="match status" value="1"/>
</dbReference>
<dbReference type="InterPro" id="IPR052155">
    <property type="entry name" value="Biofilm_reg_signaling"/>
</dbReference>
<name>A0A2S6HX54_9FIRM</name>
<feature type="transmembrane region" description="Helical" evidence="1">
    <location>
        <begin position="12"/>
        <end position="30"/>
    </location>
</feature>
<evidence type="ECO:0000313" key="4">
    <source>
        <dbReference type="Proteomes" id="UP000237749"/>
    </source>
</evidence>
<sequence length="616" mass="70372">MNYGKDSRITSVIVSMFSVLILLVLAFIFLSSQQEKLNQEFNQLIYSSLTSFTDTQKNQILKIADDASTIKYGMESMIEAVSLSPEDQWMNHYLTKMEGENPDYQLEYVSCSNWKEIISGEGKRRIFEQVINNKTDVLDILCPAENADGYIFLVAEPLTANGTVAGVLFFTFKTEKFGEIAKDHMPFKKIQSQIIKSDGSIVYCNSDQLIRGSNLFSSIKTNEAQNQNIKSIKTQIENEDSFTTSIAMNGKNYYISAMKVGINDWILINYVRSPDIMLQSEYVFGMFFGTAILLILLTIAGCSWIFLLFYRQNQKLQLESERYSVLSQFTDTLLYEYDYETDTIEFTSNARRKLFLEKLKARGVLRLNRGEYLMHPEDWQKGERLRWALLGSKPDEVRYCRIRLKGHSGEYRWFSCQYKILPGQAGCKSRMVGKLEDITDQLGREEMLLNRARKDPLTGVYNRSGEQIIDGKLSLMCSGIFFMIDLDNFKEINDSCGHAAGDHVLTRVAESLEKLVGKDGIVARVGGDEFVVFITENWEESQITDMAESILDLMDHTEEGYYTVIRVTASIGIAIAPKDGSSYEELYNAADKAMYYIKQNSKRGYAFYKGEEKAHL</sequence>
<organism evidence="3 4">
    <name type="scientific">Lacrimispora xylanisolvens</name>
    <dbReference type="NCBI Taxonomy" id="384636"/>
    <lineage>
        <taxon>Bacteria</taxon>
        <taxon>Bacillati</taxon>
        <taxon>Bacillota</taxon>
        <taxon>Clostridia</taxon>
        <taxon>Lachnospirales</taxon>
        <taxon>Lachnospiraceae</taxon>
        <taxon>Lacrimispora</taxon>
    </lineage>
</organism>
<dbReference type="RefSeq" id="WP_170072211.1">
    <property type="nucleotide sequence ID" value="NZ_PTJA01000002.1"/>
</dbReference>
<gene>
    <name evidence="3" type="ORF">BXY41_102246</name>
</gene>
<keyword evidence="4" id="KW-1185">Reference proteome</keyword>
<dbReference type="AlphaFoldDB" id="A0A2S6HX54"/>
<dbReference type="EMBL" id="PTJA01000002">
    <property type="protein sequence ID" value="PPK82557.1"/>
    <property type="molecule type" value="Genomic_DNA"/>
</dbReference>